<keyword evidence="3" id="KW-1185">Reference proteome</keyword>
<feature type="compositionally biased region" description="Low complexity" evidence="1">
    <location>
        <begin position="324"/>
        <end position="343"/>
    </location>
</feature>
<evidence type="ECO:0000313" key="3">
    <source>
        <dbReference type="Proteomes" id="UP001515480"/>
    </source>
</evidence>
<feature type="compositionally biased region" description="Polar residues" evidence="1">
    <location>
        <begin position="290"/>
        <end position="300"/>
    </location>
</feature>
<reference evidence="2 3" key="1">
    <citation type="journal article" date="2024" name="Science">
        <title>Giant polyketide synthase enzymes in the biosynthesis of giant marine polyether toxins.</title>
        <authorList>
            <person name="Fallon T.R."/>
            <person name="Shende V.V."/>
            <person name="Wierzbicki I.H."/>
            <person name="Pendleton A.L."/>
            <person name="Watervoot N.F."/>
            <person name="Auber R.P."/>
            <person name="Gonzalez D.J."/>
            <person name="Wisecaver J.H."/>
            <person name="Moore B.S."/>
        </authorList>
    </citation>
    <scope>NUCLEOTIDE SEQUENCE [LARGE SCALE GENOMIC DNA]</scope>
    <source>
        <strain evidence="2 3">12B1</strain>
    </source>
</reference>
<gene>
    <name evidence="2" type="ORF">AB1Y20_007026</name>
</gene>
<dbReference type="Proteomes" id="UP001515480">
    <property type="component" value="Unassembled WGS sequence"/>
</dbReference>
<dbReference type="AlphaFoldDB" id="A0AB34J051"/>
<feature type="region of interest" description="Disordered" evidence="1">
    <location>
        <begin position="219"/>
        <end position="343"/>
    </location>
</feature>
<comment type="caution">
    <text evidence="2">The sequence shown here is derived from an EMBL/GenBank/DDBJ whole genome shotgun (WGS) entry which is preliminary data.</text>
</comment>
<proteinExistence type="predicted"/>
<organism evidence="2 3">
    <name type="scientific">Prymnesium parvum</name>
    <name type="common">Toxic golden alga</name>
    <dbReference type="NCBI Taxonomy" id="97485"/>
    <lineage>
        <taxon>Eukaryota</taxon>
        <taxon>Haptista</taxon>
        <taxon>Haptophyta</taxon>
        <taxon>Prymnesiophyceae</taxon>
        <taxon>Prymnesiales</taxon>
        <taxon>Prymnesiaceae</taxon>
        <taxon>Prymnesium</taxon>
    </lineage>
</organism>
<sequence>MAACRGRRNNYRPELPCAHLLISAPSTAPPPLPSVSAPAVAFPPTAQPQSIPDASAWVDPAASLGPRYAQQRRMIPPRPPTYHPEVTALIARFHERGWLPRTFSGDAAAAAAAALGASTLSDTHRQAAAHLFSLKVTVELMQRLREQLYRMCDSMEGKEAQLLELEATMGSTVQHELQSLFEEITKASGVRIVSDPGTAPSPSSACLCLPSRFTNRPPSTSLLSGRVSVGLAPPPASPHHPKPQLDSSPPQEDVAKAPCGDEEDRKEREGVAEATAPAPSLPSLSAAPSTRSVMSASAENQGVLAPSEPVDPKGKRNLSRRPVRASAPSASAAGVAAPAPSTPSSLTERILLMRLVDQVALQLSHLEPKKSSEGAILAAVASISGIRAATLWIREKAATGSPSLWLEAATWRGIGSGEVTVPAAIPSSIWAAQA</sequence>
<dbReference type="EMBL" id="JBGBPQ010000015">
    <property type="protein sequence ID" value="KAL1510739.1"/>
    <property type="molecule type" value="Genomic_DNA"/>
</dbReference>
<accession>A0AB34J051</accession>
<name>A0AB34J051_PRYPA</name>
<feature type="compositionally biased region" description="Low complexity" evidence="1">
    <location>
        <begin position="276"/>
        <end position="289"/>
    </location>
</feature>
<protein>
    <submittedName>
        <fullName evidence="2">Uncharacterized protein</fullName>
    </submittedName>
</protein>
<evidence type="ECO:0000313" key="2">
    <source>
        <dbReference type="EMBL" id="KAL1510739.1"/>
    </source>
</evidence>
<evidence type="ECO:0000256" key="1">
    <source>
        <dbReference type="SAM" id="MobiDB-lite"/>
    </source>
</evidence>